<protein>
    <recommendedName>
        <fullName evidence="10">dITP/XTP pyrophosphatase</fullName>
        <ecNumber evidence="10">3.6.1.66</ecNumber>
    </recommendedName>
    <alternativeName>
        <fullName evidence="10">Non-canonical purine NTP pyrophosphatase</fullName>
    </alternativeName>
    <alternativeName>
        <fullName evidence="10">Non-standard purine NTP pyrophosphatase</fullName>
    </alternativeName>
    <alternativeName>
        <fullName evidence="10">Nucleoside-triphosphate diphosphatase</fullName>
    </alternativeName>
    <alternativeName>
        <fullName evidence="10">Nucleoside-triphosphate pyrophosphatase</fullName>
        <shortName evidence="10">NTPase</shortName>
    </alternativeName>
</protein>
<comment type="caution">
    <text evidence="10">Lacks conserved residue(s) required for the propagation of feature annotation.</text>
</comment>
<proteinExistence type="inferred from homology"/>
<comment type="caution">
    <text evidence="12">The sequence shown here is derived from an EMBL/GenBank/DDBJ whole genome shotgun (WGS) entry which is preliminary data.</text>
</comment>
<keyword evidence="7 10" id="KW-0546">Nucleotide metabolism</keyword>
<dbReference type="Proteomes" id="UP000036873">
    <property type="component" value="Unassembled WGS sequence"/>
</dbReference>
<dbReference type="PATRIC" id="fig|52689.4.peg.3402"/>
<dbReference type="AlphaFoldDB" id="A0A0L6U3D7"/>
<dbReference type="HAMAP" id="MF_01405">
    <property type="entry name" value="Non_canon_purine_NTPase"/>
    <property type="match status" value="1"/>
</dbReference>
<evidence type="ECO:0000313" key="13">
    <source>
        <dbReference type="Proteomes" id="UP000036873"/>
    </source>
</evidence>
<evidence type="ECO:0000256" key="6">
    <source>
        <dbReference type="ARBA" id="ARBA00022842"/>
    </source>
</evidence>
<comment type="function">
    <text evidence="10">Pyrophosphatase that catalyzes the hydrolysis of nucleoside triphosphates to their monophosphate derivatives, with a high preference for the non-canonical purine nucleotides XTP (xanthosine triphosphate), dITP (deoxyinosine triphosphate) and ITP. Seems to function as a house-cleaning enzyme that removes non-canonical purine nucleotides from the nucleotide pool, thus preventing their incorporation into DNA/RNA and avoiding chromosomal lesions.</text>
</comment>
<dbReference type="Pfam" id="PF01725">
    <property type="entry name" value="Ham1p_like"/>
    <property type="match status" value="1"/>
</dbReference>
<evidence type="ECO:0000256" key="8">
    <source>
        <dbReference type="ARBA" id="ARBA00051875"/>
    </source>
</evidence>
<dbReference type="SUPFAM" id="SSF52972">
    <property type="entry name" value="ITPase-like"/>
    <property type="match status" value="1"/>
</dbReference>
<gene>
    <name evidence="12" type="ORF">AKG39_02420</name>
</gene>
<dbReference type="RefSeq" id="WP_050738767.1">
    <property type="nucleotide sequence ID" value="NZ_LGYO01000007.1"/>
</dbReference>
<dbReference type="EC" id="3.6.1.66" evidence="10"/>
<evidence type="ECO:0000256" key="9">
    <source>
        <dbReference type="ARBA" id="ARBA00052017"/>
    </source>
</evidence>
<keyword evidence="6 10" id="KW-0460">Magnesium</keyword>
<comment type="catalytic activity">
    <reaction evidence="8 10">
        <text>dITP + H2O = dIMP + diphosphate + H(+)</text>
        <dbReference type="Rhea" id="RHEA:28342"/>
        <dbReference type="ChEBI" id="CHEBI:15377"/>
        <dbReference type="ChEBI" id="CHEBI:15378"/>
        <dbReference type="ChEBI" id="CHEBI:33019"/>
        <dbReference type="ChEBI" id="CHEBI:61194"/>
        <dbReference type="ChEBI" id="CHEBI:61382"/>
        <dbReference type="EC" id="3.6.1.66"/>
    </reaction>
</comment>
<dbReference type="GO" id="GO:0036222">
    <property type="term" value="F:XTP diphosphatase activity"/>
    <property type="evidence" value="ECO:0007669"/>
    <property type="project" value="UniProtKB-UniRule"/>
</dbReference>
<comment type="subunit">
    <text evidence="2 10">Homodimer.</text>
</comment>
<reference evidence="13" key="1">
    <citation type="submission" date="2015-07" db="EMBL/GenBank/DDBJ databases">
        <title>Draft genome sequence of Acetobacterium bakii DSM 8293, a potential psychrophilic chemical producer through syngas fermentation.</title>
        <authorList>
            <person name="Song Y."/>
            <person name="Hwang S."/>
            <person name="Cho B.-K."/>
        </authorList>
    </citation>
    <scope>NUCLEOTIDE SEQUENCE [LARGE SCALE GENOMIC DNA]</scope>
    <source>
        <strain evidence="13">DSM 8239</strain>
    </source>
</reference>
<evidence type="ECO:0000256" key="2">
    <source>
        <dbReference type="ARBA" id="ARBA00011738"/>
    </source>
</evidence>
<keyword evidence="3 10" id="KW-0479">Metal-binding</keyword>
<dbReference type="GO" id="GO:0035870">
    <property type="term" value="F:dITP diphosphatase activity"/>
    <property type="evidence" value="ECO:0007669"/>
    <property type="project" value="UniProtKB-UniRule"/>
</dbReference>
<dbReference type="InterPro" id="IPR020922">
    <property type="entry name" value="dITP/XTP_pyrophosphatase"/>
</dbReference>
<dbReference type="PANTHER" id="PTHR11067:SF9">
    <property type="entry name" value="INOSINE TRIPHOSPHATE PYROPHOSPHATASE"/>
    <property type="match status" value="1"/>
</dbReference>
<evidence type="ECO:0000256" key="11">
    <source>
        <dbReference type="RuleBase" id="RU003781"/>
    </source>
</evidence>
<dbReference type="EMBL" id="LGYO01000007">
    <property type="protein sequence ID" value="KNZ43031.1"/>
    <property type="molecule type" value="Genomic_DNA"/>
</dbReference>
<evidence type="ECO:0000256" key="1">
    <source>
        <dbReference type="ARBA" id="ARBA00008023"/>
    </source>
</evidence>
<feature type="active site" description="Proton acceptor" evidence="10">
    <location>
        <position position="72"/>
    </location>
</feature>
<feature type="binding site" evidence="10">
    <location>
        <position position="178"/>
    </location>
    <ligand>
        <name>substrate</name>
    </ligand>
</feature>
<feature type="binding site" evidence="10">
    <location>
        <begin position="8"/>
        <end position="13"/>
    </location>
    <ligand>
        <name>substrate</name>
    </ligand>
</feature>
<dbReference type="InterPro" id="IPR002637">
    <property type="entry name" value="RdgB/HAM1"/>
</dbReference>
<accession>A0A0L6U3D7</accession>
<evidence type="ECO:0000256" key="5">
    <source>
        <dbReference type="ARBA" id="ARBA00022801"/>
    </source>
</evidence>
<organism evidence="12 13">
    <name type="scientific">Acetobacterium bakii</name>
    <dbReference type="NCBI Taxonomy" id="52689"/>
    <lineage>
        <taxon>Bacteria</taxon>
        <taxon>Bacillati</taxon>
        <taxon>Bacillota</taxon>
        <taxon>Clostridia</taxon>
        <taxon>Eubacteriales</taxon>
        <taxon>Eubacteriaceae</taxon>
        <taxon>Acetobacterium</taxon>
    </lineage>
</organism>
<feature type="binding site" evidence="10">
    <location>
        <begin position="155"/>
        <end position="158"/>
    </location>
    <ligand>
        <name>substrate</name>
    </ligand>
</feature>
<name>A0A0L6U3D7_9FIRM</name>
<dbReference type="CDD" id="cd00515">
    <property type="entry name" value="HAM1"/>
    <property type="match status" value="1"/>
</dbReference>
<sequence length="199" mass="21838">MKTILLATGNQNKAREIKNLLDNVFEVVTMKDYGIAIDIIEDGLTYEENALIKVRALKPYVLGKDIILMGDDSGLSVDYLNGAPGIYSARYAGEDVDYAANNKKLLAVMKDVPAEKRGAAFICVIAILFPDGRELTFRGEVRGTIAFDYTGTGGFGYDPIFIHQDTGRAYAQMSDNEKNRLSHRAAAIAKAKPLLLNNK</sequence>
<dbReference type="GO" id="GO:0017111">
    <property type="term" value="F:ribonucleoside triphosphate phosphatase activity"/>
    <property type="evidence" value="ECO:0007669"/>
    <property type="project" value="InterPro"/>
</dbReference>
<dbReference type="GO" id="GO:0046872">
    <property type="term" value="F:metal ion binding"/>
    <property type="evidence" value="ECO:0007669"/>
    <property type="project" value="UniProtKB-KW"/>
</dbReference>
<dbReference type="GO" id="GO:0000166">
    <property type="term" value="F:nucleotide binding"/>
    <property type="evidence" value="ECO:0007669"/>
    <property type="project" value="UniProtKB-KW"/>
</dbReference>
<dbReference type="GO" id="GO:0009146">
    <property type="term" value="P:purine nucleoside triphosphate catabolic process"/>
    <property type="evidence" value="ECO:0007669"/>
    <property type="project" value="UniProtKB-UniRule"/>
</dbReference>
<dbReference type="NCBIfam" id="TIGR00042">
    <property type="entry name" value="RdgB/HAM1 family non-canonical purine NTP pyrophosphatase"/>
    <property type="match status" value="1"/>
</dbReference>
<dbReference type="InterPro" id="IPR029001">
    <property type="entry name" value="ITPase-like_fam"/>
</dbReference>
<feature type="binding site" evidence="10">
    <location>
        <position position="73"/>
    </location>
    <ligand>
        <name>substrate</name>
    </ligand>
</feature>
<comment type="similarity">
    <text evidence="1 10 11">Belongs to the HAM1 NTPase family.</text>
</comment>
<dbReference type="PANTHER" id="PTHR11067">
    <property type="entry name" value="INOSINE TRIPHOSPHATE PYROPHOSPHATASE/HAM1 PROTEIN"/>
    <property type="match status" value="1"/>
</dbReference>
<evidence type="ECO:0000256" key="10">
    <source>
        <dbReference type="HAMAP-Rule" id="MF_01405"/>
    </source>
</evidence>
<evidence type="ECO:0000313" key="12">
    <source>
        <dbReference type="EMBL" id="KNZ43031.1"/>
    </source>
</evidence>
<evidence type="ECO:0000256" key="4">
    <source>
        <dbReference type="ARBA" id="ARBA00022741"/>
    </source>
</evidence>
<dbReference type="Gene3D" id="3.90.950.10">
    <property type="match status" value="1"/>
</dbReference>
<dbReference type="GO" id="GO:0005829">
    <property type="term" value="C:cytosol"/>
    <property type="evidence" value="ECO:0007669"/>
    <property type="project" value="TreeGrafter"/>
</dbReference>
<feature type="binding site" evidence="10">
    <location>
        <position position="72"/>
    </location>
    <ligand>
        <name>Mg(2+)</name>
        <dbReference type="ChEBI" id="CHEBI:18420"/>
    </ligand>
</feature>
<keyword evidence="5 10" id="KW-0378">Hydrolase</keyword>
<dbReference type="GO" id="GO:0009117">
    <property type="term" value="P:nucleotide metabolic process"/>
    <property type="evidence" value="ECO:0007669"/>
    <property type="project" value="UniProtKB-KW"/>
</dbReference>
<dbReference type="FunFam" id="3.90.950.10:FF:000001">
    <property type="entry name" value="dITP/XTP pyrophosphatase"/>
    <property type="match status" value="1"/>
</dbReference>
<comment type="catalytic activity">
    <reaction evidence="10">
        <text>ITP + H2O = IMP + diphosphate + H(+)</text>
        <dbReference type="Rhea" id="RHEA:29399"/>
        <dbReference type="ChEBI" id="CHEBI:15377"/>
        <dbReference type="ChEBI" id="CHEBI:15378"/>
        <dbReference type="ChEBI" id="CHEBI:33019"/>
        <dbReference type="ChEBI" id="CHEBI:58053"/>
        <dbReference type="ChEBI" id="CHEBI:61402"/>
        <dbReference type="EC" id="3.6.1.66"/>
    </reaction>
</comment>
<dbReference type="GO" id="GO:0036220">
    <property type="term" value="F:ITP diphosphatase activity"/>
    <property type="evidence" value="ECO:0007669"/>
    <property type="project" value="UniProtKB-UniRule"/>
</dbReference>
<evidence type="ECO:0000256" key="3">
    <source>
        <dbReference type="ARBA" id="ARBA00022723"/>
    </source>
</evidence>
<comment type="cofactor">
    <cofactor evidence="10">
        <name>Mg(2+)</name>
        <dbReference type="ChEBI" id="CHEBI:18420"/>
    </cofactor>
    <text evidence="10">Binds 1 Mg(2+) ion per subunit.</text>
</comment>
<dbReference type="STRING" id="52689.AKG39_02420"/>
<keyword evidence="13" id="KW-1185">Reference proteome</keyword>
<comment type="catalytic activity">
    <reaction evidence="9 10">
        <text>XTP + H2O = XMP + diphosphate + H(+)</text>
        <dbReference type="Rhea" id="RHEA:28610"/>
        <dbReference type="ChEBI" id="CHEBI:15377"/>
        <dbReference type="ChEBI" id="CHEBI:15378"/>
        <dbReference type="ChEBI" id="CHEBI:33019"/>
        <dbReference type="ChEBI" id="CHEBI:57464"/>
        <dbReference type="ChEBI" id="CHEBI:61314"/>
        <dbReference type="EC" id="3.6.1.66"/>
    </reaction>
</comment>
<evidence type="ECO:0000256" key="7">
    <source>
        <dbReference type="ARBA" id="ARBA00023080"/>
    </source>
</evidence>
<feature type="binding site" evidence="10">
    <location>
        <begin position="183"/>
        <end position="184"/>
    </location>
    <ligand>
        <name>substrate</name>
    </ligand>
</feature>
<keyword evidence="4 10" id="KW-0547">Nucleotide-binding</keyword>